<dbReference type="AlphaFoldDB" id="A0A4R0YJJ6"/>
<evidence type="ECO:0000256" key="5">
    <source>
        <dbReference type="ARBA" id="ARBA00022729"/>
    </source>
</evidence>
<feature type="domain" description="Trimeric autotransporter adhesin YadA-like C-terminal membrane anchor" evidence="8">
    <location>
        <begin position="71"/>
        <end position="125"/>
    </location>
</feature>
<gene>
    <name evidence="9" type="ORF">EZM97_33060</name>
</gene>
<evidence type="ECO:0000256" key="6">
    <source>
        <dbReference type="ARBA" id="ARBA00023136"/>
    </source>
</evidence>
<organism evidence="9 10">
    <name type="scientific">Dyella soli</name>
    <dbReference type="NCBI Taxonomy" id="522319"/>
    <lineage>
        <taxon>Bacteria</taxon>
        <taxon>Pseudomonadati</taxon>
        <taxon>Pseudomonadota</taxon>
        <taxon>Gammaproteobacteria</taxon>
        <taxon>Lysobacterales</taxon>
        <taxon>Rhodanobacteraceae</taxon>
        <taxon>Dyella</taxon>
    </lineage>
</organism>
<evidence type="ECO:0000256" key="4">
    <source>
        <dbReference type="ARBA" id="ARBA00022692"/>
    </source>
</evidence>
<sequence>ATAKTYTDATATQTLNTAKAYTDAALGNQQSISDLRNQMNDQFNNVNRRLDRVGAMGAASAQMTANTSGLAGDNRVGFGAGNYNGQSAFAVGYQRAFNNNHASVSIGGSVSGSESSVGVGGGISW</sequence>
<evidence type="ECO:0000313" key="9">
    <source>
        <dbReference type="EMBL" id="TCI07412.1"/>
    </source>
</evidence>
<keyword evidence="5" id="KW-0732">Signal</keyword>
<dbReference type="Pfam" id="PF03895">
    <property type="entry name" value="YadA_anchor"/>
    <property type="match status" value="1"/>
</dbReference>
<dbReference type="Proteomes" id="UP000291822">
    <property type="component" value="Unassembled WGS sequence"/>
</dbReference>
<keyword evidence="3" id="KW-1134">Transmembrane beta strand</keyword>
<dbReference type="EMBL" id="SJTG01000005">
    <property type="protein sequence ID" value="TCI07412.1"/>
    <property type="molecule type" value="Genomic_DNA"/>
</dbReference>
<name>A0A4R0YJJ6_9GAMM</name>
<keyword evidence="4" id="KW-0812">Transmembrane</keyword>
<reference evidence="9 10" key="1">
    <citation type="submission" date="2019-02" db="EMBL/GenBank/DDBJ databases">
        <title>Dyella amyloliquefaciens sp. nov., isolated from forest soil.</title>
        <authorList>
            <person name="Gao Z.-H."/>
            <person name="Qiu L.-H."/>
        </authorList>
    </citation>
    <scope>NUCLEOTIDE SEQUENCE [LARGE SCALE GENOMIC DNA]</scope>
    <source>
        <strain evidence="9 10">KACC 12747</strain>
    </source>
</reference>
<evidence type="ECO:0000256" key="1">
    <source>
        <dbReference type="ARBA" id="ARBA00004241"/>
    </source>
</evidence>
<dbReference type="InterPro" id="IPR045584">
    <property type="entry name" value="Pilin-like"/>
</dbReference>
<evidence type="ECO:0000259" key="8">
    <source>
        <dbReference type="Pfam" id="PF03895"/>
    </source>
</evidence>
<keyword evidence="7" id="KW-0998">Cell outer membrane</keyword>
<feature type="non-terminal residue" evidence="9">
    <location>
        <position position="1"/>
    </location>
</feature>
<evidence type="ECO:0000313" key="10">
    <source>
        <dbReference type="Proteomes" id="UP000291822"/>
    </source>
</evidence>
<protein>
    <recommendedName>
        <fullName evidence="8">Trimeric autotransporter adhesin YadA-like C-terminal membrane anchor domain-containing protein</fullName>
    </recommendedName>
</protein>
<dbReference type="GO" id="GO:0009986">
    <property type="term" value="C:cell surface"/>
    <property type="evidence" value="ECO:0007669"/>
    <property type="project" value="UniProtKB-SubCell"/>
</dbReference>
<dbReference type="InterPro" id="IPR005594">
    <property type="entry name" value="YadA_C"/>
</dbReference>
<dbReference type="Gene3D" id="3.30.1300.30">
    <property type="entry name" value="GSPII I/J protein-like"/>
    <property type="match status" value="1"/>
</dbReference>
<evidence type="ECO:0000256" key="7">
    <source>
        <dbReference type="ARBA" id="ARBA00023237"/>
    </source>
</evidence>
<dbReference type="RefSeq" id="WP_205746607.1">
    <property type="nucleotide sequence ID" value="NZ_SJTG01000005.1"/>
</dbReference>
<dbReference type="GO" id="GO:0009279">
    <property type="term" value="C:cell outer membrane"/>
    <property type="evidence" value="ECO:0007669"/>
    <property type="project" value="UniProtKB-SubCell"/>
</dbReference>
<comment type="subcellular location">
    <subcellularLocation>
        <location evidence="2">Cell outer membrane</location>
    </subcellularLocation>
    <subcellularLocation>
        <location evidence="1">Cell surface</location>
    </subcellularLocation>
</comment>
<keyword evidence="10" id="KW-1185">Reference proteome</keyword>
<proteinExistence type="predicted"/>
<keyword evidence="6" id="KW-0472">Membrane</keyword>
<dbReference type="SUPFAM" id="SSF54523">
    <property type="entry name" value="Pili subunits"/>
    <property type="match status" value="1"/>
</dbReference>
<evidence type="ECO:0000256" key="3">
    <source>
        <dbReference type="ARBA" id="ARBA00022452"/>
    </source>
</evidence>
<accession>A0A4R0YJJ6</accession>
<evidence type="ECO:0000256" key="2">
    <source>
        <dbReference type="ARBA" id="ARBA00004442"/>
    </source>
</evidence>
<comment type="caution">
    <text evidence="9">The sequence shown here is derived from an EMBL/GenBank/DDBJ whole genome shotgun (WGS) entry which is preliminary data.</text>
</comment>